<sequence>MFLLSIHFLVDYLFLSCTIFASVCSMGVVSSNSLPSADHSYLFWLHSHALVNHSHFSHLFPVCILMFCSIISHLTHLVHIVYILCSPCSSVPDCASVYSVFPVFTPVSLSLACVLTTVFCLPSLLC</sequence>
<keyword evidence="1" id="KW-0812">Transmembrane</keyword>
<feature type="transmembrane region" description="Helical" evidence="1">
    <location>
        <begin position="12"/>
        <end position="34"/>
    </location>
</feature>
<proteinExistence type="predicted"/>
<protein>
    <submittedName>
        <fullName evidence="2">Uncharacterized protein</fullName>
    </submittedName>
</protein>
<organism evidence="2">
    <name type="scientific">Anguilla anguilla</name>
    <name type="common">European freshwater eel</name>
    <name type="synonym">Muraena anguilla</name>
    <dbReference type="NCBI Taxonomy" id="7936"/>
    <lineage>
        <taxon>Eukaryota</taxon>
        <taxon>Metazoa</taxon>
        <taxon>Chordata</taxon>
        <taxon>Craniata</taxon>
        <taxon>Vertebrata</taxon>
        <taxon>Euteleostomi</taxon>
        <taxon>Actinopterygii</taxon>
        <taxon>Neopterygii</taxon>
        <taxon>Teleostei</taxon>
        <taxon>Anguilliformes</taxon>
        <taxon>Anguillidae</taxon>
        <taxon>Anguilla</taxon>
    </lineage>
</organism>
<dbReference type="EMBL" id="GBXM01013727">
    <property type="protein sequence ID" value="JAH94850.1"/>
    <property type="molecule type" value="Transcribed_RNA"/>
</dbReference>
<keyword evidence="1" id="KW-1133">Transmembrane helix</keyword>
<evidence type="ECO:0000313" key="2">
    <source>
        <dbReference type="EMBL" id="JAH94850.1"/>
    </source>
</evidence>
<keyword evidence="1" id="KW-0472">Membrane</keyword>
<name>A0A0E9WZ19_ANGAN</name>
<accession>A0A0E9WZ19</accession>
<feature type="transmembrane region" description="Helical" evidence="1">
    <location>
        <begin position="59"/>
        <end position="85"/>
    </location>
</feature>
<dbReference type="AlphaFoldDB" id="A0A0E9WZ19"/>
<reference evidence="2" key="2">
    <citation type="journal article" date="2015" name="Fish Shellfish Immunol.">
        <title>Early steps in the European eel (Anguilla anguilla)-Vibrio vulnificus interaction in the gills: Role of the RtxA13 toxin.</title>
        <authorList>
            <person name="Callol A."/>
            <person name="Pajuelo D."/>
            <person name="Ebbesson L."/>
            <person name="Teles M."/>
            <person name="MacKenzie S."/>
            <person name="Amaro C."/>
        </authorList>
    </citation>
    <scope>NUCLEOTIDE SEQUENCE</scope>
</reference>
<reference evidence="2" key="1">
    <citation type="submission" date="2014-11" db="EMBL/GenBank/DDBJ databases">
        <authorList>
            <person name="Amaro Gonzalez C."/>
        </authorList>
    </citation>
    <scope>NUCLEOTIDE SEQUENCE</scope>
</reference>
<feature type="transmembrane region" description="Helical" evidence="1">
    <location>
        <begin position="97"/>
        <end position="125"/>
    </location>
</feature>
<evidence type="ECO:0000256" key="1">
    <source>
        <dbReference type="SAM" id="Phobius"/>
    </source>
</evidence>